<evidence type="ECO:0000313" key="2">
    <source>
        <dbReference type="Proteomes" id="UP001169242"/>
    </source>
</evidence>
<gene>
    <name evidence="1" type="ORF">PBV87_12915</name>
</gene>
<keyword evidence="2" id="KW-1185">Reference proteome</keyword>
<dbReference type="RefSeq" id="WP_053983741.1">
    <property type="nucleotide sequence ID" value="NZ_JAQIFT010000047.1"/>
</dbReference>
<dbReference type="AlphaFoldDB" id="A0AA42DNY9"/>
<comment type="caution">
    <text evidence="1">The sequence shown here is derived from an EMBL/GenBank/DDBJ whole genome shotgun (WGS) entry which is preliminary data.</text>
</comment>
<accession>A0AA42DNY9</accession>
<dbReference type="Proteomes" id="UP001169242">
    <property type="component" value="Unassembled WGS sequence"/>
</dbReference>
<evidence type="ECO:0000313" key="1">
    <source>
        <dbReference type="EMBL" id="MDA3732390.1"/>
    </source>
</evidence>
<dbReference type="InterPro" id="IPR008861">
    <property type="entry name" value="GpX-like"/>
</dbReference>
<name>A0AA42DNY9_9FIRM</name>
<dbReference type="Pfam" id="PF05489">
    <property type="entry name" value="Phage_tail_X"/>
    <property type="match status" value="1"/>
</dbReference>
<reference evidence="1" key="1">
    <citation type="journal article" date="2023" name="Int. J. Syst. Evol. Microbiol.">
        <title>&lt;i&gt;Holtiella tumoricola&lt;/i&gt; gen. nov. sp. nov., isolated from a human clinical sample.</title>
        <authorList>
            <person name="Allen-Vercoe E."/>
            <person name="Daigneault M.C."/>
            <person name="Vancuren S.J."/>
            <person name="Cochrane K."/>
            <person name="O'Neal L.L."/>
            <person name="Sankaranarayanan K."/>
            <person name="Lawson P.A."/>
        </authorList>
    </citation>
    <scope>NUCLEOTIDE SEQUENCE</scope>
    <source>
        <strain evidence="1">CC70A</strain>
    </source>
</reference>
<sequence length="69" mass="7933">MDNYIEYTTVDGDTFDIIALDMYNDEFKSHLIIQANPSYAKIITFKAGVVLKVPVVEEDIPETLPPWKR</sequence>
<dbReference type="EMBL" id="JAQIFT010000047">
    <property type="protein sequence ID" value="MDA3732390.1"/>
    <property type="molecule type" value="Genomic_DNA"/>
</dbReference>
<protein>
    <submittedName>
        <fullName evidence="1">Tail protein X</fullName>
    </submittedName>
</protein>
<proteinExistence type="predicted"/>
<organism evidence="1 2">
    <name type="scientific">Holtiella tumoricola</name>
    <dbReference type="NCBI Taxonomy" id="3018743"/>
    <lineage>
        <taxon>Bacteria</taxon>
        <taxon>Bacillati</taxon>
        <taxon>Bacillota</taxon>
        <taxon>Clostridia</taxon>
        <taxon>Lachnospirales</taxon>
        <taxon>Cellulosilyticaceae</taxon>
        <taxon>Holtiella</taxon>
    </lineage>
</organism>